<comment type="caution">
    <text evidence="3">The sequence shown here is derived from an EMBL/GenBank/DDBJ whole genome shotgun (WGS) entry which is preliminary data.</text>
</comment>
<dbReference type="GO" id="GO:0030163">
    <property type="term" value="P:protein catabolic process"/>
    <property type="evidence" value="ECO:0007669"/>
    <property type="project" value="UniProtKB-ARBA"/>
</dbReference>
<accession>A0A8X6HBZ9</accession>
<dbReference type="PROSITE" id="PS50144">
    <property type="entry name" value="MATH"/>
    <property type="match status" value="1"/>
</dbReference>
<dbReference type="SMART" id="SM00225">
    <property type="entry name" value="BTB"/>
    <property type="match status" value="1"/>
</dbReference>
<evidence type="ECO:0000313" key="4">
    <source>
        <dbReference type="Proteomes" id="UP000887116"/>
    </source>
</evidence>
<dbReference type="Gene3D" id="2.60.210.10">
    <property type="entry name" value="Apoptosis, Tumor Necrosis Factor Receptor Associated Protein 2, Chain A"/>
    <property type="match status" value="1"/>
</dbReference>
<gene>
    <name evidence="3" type="primary">NCL1_26866</name>
    <name evidence="3" type="ORF">TNCT_622551</name>
</gene>
<dbReference type="SUPFAM" id="SSF54695">
    <property type="entry name" value="POZ domain"/>
    <property type="match status" value="1"/>
</dbReference>
<sequence>MACDEDTGSENWTTFFWNVENCNSIWNKYGGIIYSPTFEVNSIEKFHWNIQLYSHGNIDDNLISYFLHGNSFSGEEECVLEYDLAILAEDGSVLEISKRERIYVDEEDTWIVVSPEDMPIIGTGAVTSRDTLRLRCRLQRTDGKDAKPATFFARTVLSVKKRNFLWGIERFSSLKPGHKVTCAIRSHEEENEMTLSIQVNTVGKIMIFIDSYEKMEFLKFQPFIINTNGRKVNCGKYEKVSSEFKKGAICTLPFTKKYWMLNHDSYLKNDVLSLYCECSWRDGSPSTGTIERIDFGISSPCIGDEVSSKSYTSPAETSQLDKISDLKEDLQCLYEEGIFSDVKLRTTTQTFKVHKTILSARSPVFRAMLSIDMKEKIHECVDVPDLEDDTVRRMLIYIYTNELEGLQWESASKLYVAADKYEIIALKSKCRSFLKWHLEPNNLYEVLILADMHADGDLKEAVQNFILTHEDILRSDEWTEFTKNNSTLAAETMLLIWKRKN</sequence>
<dbReference type="Pfam" id="PF00651">
    <property type="entry name" value="BTB"/>
    <property type="match status" value="1"/>
</dbReference>
<dbReference type="EMBL" id="BMAO01017893">
    <property type="protein sequence ID" value="GFR19175.1"/>
    <property type="molecule type" value="Genomic_DNA"/>
</dbReference>
<dbReference type="PANTHER" id="PTHR24413">
    <property type="entry name" value="SPECKLE-TYPE POZ PROTEIN"/>
    <property type="match status" value="1"/>
</dbReference>
<dbReference type="Gene3D" id="1.25.40.420">
    <property type="match status" value="1"/>
</dbReference>
<protein>
    <submittedName>
        <fullName evidence="3">Tdpoz3</fullName>
    </submittedName>
</protein>
<dbReference type="SUPFAM" id="SSF49599">
    <property type="entry name" value="TRAF domain-like"/>
    <property type="match status" value="1"/>
</dbReference>
<feature type="domain" description="MATH" evidence="2">
    <location>
        <begin position="12"/>
        <end position="199"/>
    </location>
</feature>
<dbReference type="AlphaFoldDB" id="A0A8X6HBZ9"/>
<dbReference type="InterPro" id="IPR002083">
    <property type="entry name" value="MATH/TRAF_dom"/>
</dbReference>
<feature type="domain" description="BTB" evidence="1">
    <location>
        <begin position="340"/>
        <end position="407"/>
    </location>
</feature>
<evidence type="ECO:0000313" key="3">
    <source>
        <dbReference type="EMBL" id="GFR19175.1"/>
    </source>
</evidence>
<dbReference type="PROSITE" id="PS50097">
    <property type="entry name" value="BTB"/>
    <property type="match status" value="1"/>
</dbReference>
<organism evidence="3 4">
    <name type="scientific">Trichonephila clavata</name>
    <name type="common">Joro spider</name>
    <name type="synonym">Nephila clavata</name>
    <dbReference type="NCBI Taxonomy" id="2740835"/>
    <lineage>
        <taxon>Eukaryota</taxon>
        <taxon>Metazoa</taxon>
        <taxon>Ecdysozoa</taxon>
        <taxon>Arthropoda</taxon>
        <taxon>Chelicerata</taxon>
        <taxon>Arachnida</taxon>
        <taxon>Araneae</taxon>
        <taxon>Araneomorphae</taxon>
        <taxon>Entelegynae</taxon>
        <taxon>Araneoidea</taxon>
        <taxon>Nephilidae</taxon>
        <taxon>Trichonephila</taxon>
    </lineage>
</organism>
<dbReference type="InterPro" id="IPR011333">
    <property type="entry name" value="SKP1/BTB/POZ_sf"/>
</dbReference>
<reference evidence="3" key="1">
    <citation type="submission" date="2020-07" db="EMBL/GenBank/DDBJ databases">
        <title>Multicomponent nature underlies the extraordinary mechanical properties of spider dragline silk.</title>
        <authorList>
            <person name="Kono N."/>
            <person name="Nakamura H."/>
            <person name="Mori M."/>
            <person name="Yoshida Y."/>
            <person name="Ohtoshi R."/>
            <person name="Malay A.D."/>
            <person name="Moran D.A.P."/>
            <person name="Tomita M."/>
            <person name="Numata K."/>
            <person name="Arakawa K."/>
        </authorList>
    </citation>
    <scope>NUCLEOTIDE SEQUENCE</scope>
</reference>
<dbReference type="Gene3D" id="3.30.710.10">
    <property type="entry name" value="Potassium Channel Kv1.1, Chain A"/>
    <property type="match status" value="1"/>
</dbReference>
<proteinExistence type="predicted"/>
<evidence type="ECO:0000259" key="2">
    <source>
        <dbReference type="PROSITE" id="PS50144"/>
    </source>
</evidence>
<keyword evidence="4" id="KW-1185">Reference proteome</keyword>
<dbReference type="Proteomes" id="UP000887116">
    <property type="component" value="Unassembled WGS sequence"/>
</dbReference>
<name>A0A8X6HBZ9_TRICU</name>
<dbReference type="InterPro" id="IPR008974">
    <property type="entry name" value="TRAF-like"/>
</dbReference>
<dbReference type="OrthoDB" id="194443at2759"/>
<evidence type="ECO:0000259" key="1">
    <source>
        <dbReference type="PROSITE" id="PS50097"/>
    </source>
</evidence>
<dbReference type="InterPro" id="IPR000210">
    <property type="entry name" value="BTB/POZ_dom"/>
</dbReference>